<feature type="compositionally biased region" description="Pro residues" evidence="2">
    <location>
        <begin position="38"/>
        <end position="49"/>
    </location>
</feature>
<reference evidence="5" key="1">
    <citation type="submission" date="2021-04" db="EMBL/GenBank/DDBJ databases">
        <title>Pseudaminobacter soli sp. nov., isolated from paddy soil contaminated by heavy metals.</title>
        <authorList>
            <person name="Zhang K."/>
        </authorList>
    </citation>
    <scope>NUCLEOTIDE SEQUENCE</scope>
    <source>
        <strain evidence="5">19-2017</strain>
    </source>
</reference>
<dbReference type="PROSITE" id="PS51123">
    <property type="entry name" value="OMPA_2"/>
    <property type="match status" value="1"/>
</dbReference>
<keyword evidence="3" id="KW-0812">Transmembrane</keyword>
<dbReference type="Pfam" id="PF09850">
    <property type="entry name" value="DotU"/>
    <property type="match status" value="1"/>
</dbReference>
<dbReference type="EMBL" id="JAGWCR010000008">
    <property type="protein sequence ID" value="MBS3650137.1"/>
    <property type="molecule type" value="Genomic_DNA"/>
</dbReference>
<organism evidence="5 6">
    <name type="scientific">Pseudaminobacter soli</name>
    <name type="common">ex Zhang et al. 2022</name>
    <dbReference type="NCBI Taxonomy" id="2831468"/>
    <lineage>
        <taxon>Bacteria</taxon>
        <taxon>Pseudomonadati</taxon>
        <taxon>Pseudomonadota</taxon>
        <taxon>Alphaproteobacteria</taxon>
        <taxon>Hyphomicrobiales</taxon>
        <taxon>Phyllobacteriaceae</taxon>
        <taxon>Pseudaminobacter</taxon>
    </lineage>
</organism>
<feature type="region of interest" description="Disordered" evidence="2">
    <location>
        <begin position="508"/>
        <end position="542"/>
    </location>
</feature>
<evidence type="ECO:0000313" key="6">
    <source>
        <dbReference type="Proteomes" id="UP000680348"/>
    </source>
</evidence>
<dbReference type="CDD" id="cd07185">
    <property type="entry name" value="OmpA_C-like"/>
    <property type="match status" value="1"/>
</dbReference>
<dbReference type="SUPFAM" id="SSF103088">
    <property type="entry name" value="OmpA-like"/>
    <property type="match status" value="1"/>
</dbReference>
<feature type="domain" description="OmpA-like" evidence="4">
    <location>
        <begin position="420"/>
        <end position="541"/>
    </location>
</feature>
<evidence type="ECO:0000256" key="2">
    <source>
        <dbReference type="SAM" id="MobiDB-lite"/>
    </source>
</evidence>
<feature type="compositionally biased region" description="Polar residues" evidence="2">
    <location>
        <begin position="54"/>
        <end position="71"/>
    </location>
</feature>
<sequence length="542" mass="58154">MSGKDDPFGSGGKTVIRPNPARRVRPDPLRPAQGLPAGTPPGPNAPPPASNATVIASPSSFGVPTPASSPSVWGVPPRAPYPAPNPMPASPIRQYDSGRYGLPESDDWMRSGRASVFFPDAQAPQAPAEPREKIPLEVALNARDGGEYAAANPITAAAAPLLILLGRLRLLIVDMQAVPLMNHVAQEIRAFENRATEAGAAPQDVMVAKYALCGTADDIVQNLPGTDRHVWMQYSMLAQFFQVRTSGVGFFEELKKLLANPAAHYDLLELMHACLSLGFEGQYRGAAGGDVQLQRWRRDVYQTLRHLKPRNDDDISPRWQGMAKLMRDTGAAIPIWAIAGVCGAGLVGVYLLLRFIISNDGDALAARLVALNPGDAVTIERAAFEPFKAPDPIKPTQLERIRGALAEDIAAGGLAVEPVGENIVVQVNNFLLFASGKADVRPEFEPIAERIASALDKEPGSIHVIGHTDNVKPKASSPFKSNFDLSVARAKAVENVLAPRLTDAGRISVEGKGEDEPIADNKTPEGRAKNRRVEVMIPRAEE</sequence>
<proteinExistence type="predicted"/>
<dbReference type="Pfam" id="PF00691">
    <property type="entry name" value="OmpA"/>
    <property type="match status" value="1"/>
</dbReference>
<dbReference type="NCBIfam" id="TIGR03349">
    <property type="entry name" value="IV_VI_DotU"/>
    <property type="match status" value="1"/>
</dbReference>
<dbReference type="NCBIfam" id="NF038228">
    <property type="entry name" value="IcmH_DotU_IVB"/>
    <property type="match status" value="1"/>
</dbReference>
<keyword evidence="1 3" id="KW-0472">Membrane</keyword>
<dbReference type="Proteomes" id="UP000680348">
    <property type="component" value="Unassembled WGS sequence"/>
</dbReference>
<feature type="transmembrane region" description="Helical" evidence="3">
    <location>
        <begin position="333"/>
        <end position="353"/>
    </location>
</feature>
<gene>
    <name evidence="5" type="primary">tssL</name>
    <name evidence="5" type="ORF">KEU06_16105</name>
</gene>
<evidence type="ECO:0000256" key="3">
    <source>
        <dbReference type="SAM" id="Phobius"/>
    </source>
</evidence>
<evidence type="ECO:0000256" key="1">
    <source>
        <dbReference type="PROSITE-ProRule" id="PRU00473"/>
    </source>
</evidence>
<accession>A0A942DZQ0</accession>
<dbReference type="GO" id="GO:0016020">
    <property type="term" value="C:membrane"/>
    <property type="evidence" value="ECO:0007669"/>
    <property type="project" value="UniProtKB-UniRule"/>
</dbReference>
<dbReference type="PANTHER" id="PTHR30329">
    <property type="entry name" value="STATOR ELEMENT OF FLAGELLAR MOTOR COMPLEX"/>
    <property type="match status" value="1"/>
</dbReference>
<keyword evidence="3" id="KW-1133">Transmembrane helix</keyword>
<dbReference type="AlphaFoldDB" id="A0A942DZQ0"/>
<dbReference type="InterPro" id="IPR038522">
    <property type="entry name" value="T4/T6SS_DotU_sf"/>
</dbReference>
<dbReference type="RefSeq" id="WP_188255690.1">
    <property type="nucleotide sequence ID" value="NZ_JABVCF010000008.1"/>
</dbReference>
<feature type="compositionally biased region" description="Basic and acidic residues" evidence="2">
    <location>
        <begin position="522"/>
        <end position="542"/>
    </location>
</feature>
<dbReference type="InterPro" id="IPR050330">
    <property type="entry name" value="Bact_OuterMem_StrucFunc"/>
</dbReference>
<evidence type="ECO:0000313" key="5">
    <source>
        <dbReference type="EMBL" id="MBS3650137.1"/>
    </source>
</evidence>
<protein>
    <submittedName>
        <fullName evidence="5">Type VI secretion system protein TssL, long form</fullName>
    </submittedName>
</protein>
<dbReference type="Gene3D" id="1.25.40.590">
    <property type="entry name" value="Type IV / VI secretion system, DotU"/>
    <property type="match status" value="1"/>
</dbReference>
<evidence type="ECO:0000259" key="4">
    <source>
        <dbReference type="PROSITE" id="PS51123"/>
    </source>
</evidence>
<dbReference type="InterPro" id="IPR017732">
    <property type="entry name" value="T4/T6SS_DotU"/>
</dbReference>
<dbReference type="PANTHER" id="PTHR30329:SF19">
    <property type="entry name" value="OUTER MEMBRANE PROTEIN, OMPA FAMILY"/>
    <property type="match status" value="1"/>
</dbReference>
<dbReference type="Gene3D" id="3.30.1330.60">
    <property type="entry name" value="OmpA-like domain"/>
    <property type="match status" value="1"/>
</dbReference>
<dbReference type="InterPro" id="IPR036737">
    <property type="entry name" value="OmpA-like_sf"/>
</dbReference>
<name>A0A942DZQ0_9HYPH</name>
<dbReference type="InterPro" id="IPR017733">
    <property type="entry name" value="OmpA-like_dom_proteobacteria"/>
</dbReference>
<feature type="region of interest" description="Disordered" evidence="2">
    <location>
        <begin position="1"/>
        <end position="71"/>
    </location>
</feature>
<comment type="caution">
    <text evidence="5">The sequence shown here is derived from an EMBL/GenBank/DDBJ whole genome shotgun (WGS) entry which is preliminary data.</text>
</comment>
<feature type="region of interest" description="Disordered" evidence="2">
    <location>
        <begin position="84"/>
        <end position="106"/>
    </location>
</feature>
<keyword evidence="6" id="KW-1185">Reference proteome</keyword>
<dbReference type="NCBIfam" id="TIGR03350">
    <property type="entry name" value="type_VI_ompA"/>
    <property type="match status" value="1"/>
</dbReference>
<dbReference type="InterPro" id="IPR006665">
    <property type="entry name" value="OmpA-like"/>
</dbReference>